<name>A0A1V4AS62_9BACT</name>
<dbReference type="STRING" id="1004156.AYP45_11815"/>
<proteinExistence type="predicted"/>
<gene>
    <name evidence="1" type="ORF">AYP45_11815</name>
</gene>
<dbReference type="Proteomes" id="UP000189681">
    <property type="component" value="Unassembled WGS sequence"/>
</dbReference>
<protein>
    <submittedName>
        <fullName evidence="1">Uncharacterized protein</fullName>
    </submittedName>
</protein>
<evidence type="ECO:0000313" key="2">
    <source>
        <dbReference type="Proteomes" id="UP000189681"/>
    </source>
</evidence>
<evidence type="ECO:0000313" key="1">
    <source>
        <dbReference type="EMBL" id="OOP55962.1"/>
    </source>
</evidence>
<comment type="caution">
    <text evidence="1">The sequence shown here is derived from an EMBL/GenBank/DDBJ whole genome shotgun (WGS) entry which is preliminary data.</text>
</comment>
<organism evidence="1 2">
    <name type="scientific">Candidatus Brocadia carolinensis</name>
    <dbReference type="NCBI Taxonomy" id="1004156"/>
    <lineage>
        <taxon>Bacteria</taxon>
        <taxon>Pseudomonadati</taxon>
        <taxon>Planctomycetota</taxon>
        <taxon>Candidatus Brocadiia</taxon>
        <taxon>Candidatus Brocadiales</taxon>
        <taxon>Candidatus Brocadiaceae</taxon>
        <taxon>Candidatus Brocadia</taxon>
    </lineage>
</organism>
<dbReference type="AlphaFoldDB" id="A0A1V4AS62"/>
<accession>A0A1V4AS62</accession>
<sequence length="188" mass="21734">MPIDKENIKNRIHSKEDISLKTITDIIAYKIYESPENMGPEANFLAAAEAIAQYISEKFKDLDAFKNHVSQLDKGMKSINQFADTVYNYYQDKQLLSFDIVKNMISIVKNVNLKMITDIVAYKIYQSPEDKGPELNFISAETFVAQYLSENFKNIREFRRCLSDLGKGSFALEAFADLVYKYYCQKKN</sequence>
<dbReference type="EMBL" id="AYTS01000107">
    <property type="protein sequence ID" value="OOP55962.1"/>
    <property type="molecule type" value="Genomic_DNA"/>
</dbReference>
<reference evidence="1 2" key="1">
    <citation type="journal article" date="2017" name="Water Res.">
        <title>Discovery and metagenomic analysis of an anammox bacterial enrichment related to Candidatus "Brocadia caroliniensis" in a full-scale glycerol-fed nitritation-denitritation separate centrate treatment process.</title>
        <authorList>
            <person name="Park H."/>
            <person name="Brotto A.C."/>
            <person name="van Loosdrecht M.C."/>
            <person name="Chandran K."/>
        </authorList>
    </citation>
    <scope>NUCLEOTIDE SEQUENCE [LARGE SCALE GENOMIC DNA]</scope>
    <source>
        <strain evidence="1">26THWARD</strain>
    </source>
</reference>